<evidence type="ECO:0000313" key="2">
    <source>
        <dbReference type="Proteomes" id="UP000245626"/>
    </source>
</evidence>
<organism evidence="1 2">
    <name type="scientific">Violaceomyces palustris</name>
    <dbReference type="NCBI Taxonomy" id="1673888"/>
    <lineage>
        <taxon>Eukaryota</taxon>
        <taxon>Fungi</taxon>
        <taxon>Dikarya</taxon>
        <taxon>Basidiomycota</taxon>
        <taxon>Ustilaginomycotina</taxon>
        <taxon>Ustilaginomycetes</taxon>
        <taxon>Violaceomycetales</taxon>
        <taxon>Violaceomycetaceae</taxon>
        <taxon>Violaceomyces</taxon>
    </lineage>
</organism>
<proteinExistence type="predicted"/>
<keyword evidence="2" id="KW-1185">Reference proteome</keyword>
<gene>
    <name evidence="1" type="ORF">IE53DRAFT_313802</name>
</gene>
<name>A0ACD0P0A8_9BASI</name>
<accession>A0ACD0P0A8</accession>
<protein>
    <submittedName>
        <fullName evidence="1">Peptidase C15, pyroglutamyl peptidase I-like protein</fullName>
    </submittedName>
</protein>
<dbReference type="Proteomes" id="UP000245626">
    <property type="component" value="Unassembled WGS sequence"/>
</dbReference>
<reference evidence="1 2" key="1">
    <citation type="journal article" date="2018" name="Mol. Biol. Evol.">
        <title>Broad Genomic Sampling Reveals a Smut Pathogenic Ancestry of the Fungal Clade Ustilaginomycotina.</title>
        <authorList>
            <person name="Kijpornyongpan T."/>
            <person name="Mondo S.J."/>
            <person name="Barry K."/>
            <person name="Sandor L."/>
            <person name="Lee J."/>
            <person name="Lipzen A."/>
            <person name="Pangilinan J."/>
            <person name="LaButti K."/>
            <person name="Hainaut M."/>
            <person name="Henrissat B."/>
            <person name="Grigoriev I.V."/>
            <person name="Spatafora J.W."/>
            <person name="Aime M.C."/>
        </authorList>
    </citation>
    <scope>NUCLEOTIDE SEQUENCE [LARGE SCALE GENOMIC DNA]</scope>
    <source>
        <strain evidence="1 2">SA 807</strain>
    </source>
</reference>
<dbReference type="EMBL" id="KZ819838">
    <property type="protein sequence ID" value="PWN51509.1"/>
    <property type="molecule type" value="Genomic_DNA"/>
</dbReference>
<sequence>MVFEVLITGFGPFASFKLNPSWLAVKGLHGTYHCQGKLHVQCLQVPVCYSAVLDTIPRLYGLQPSSRSAKPWLDPNGDLSGAAGDGSPYPCGYQVQHPSSGYDLILHVGVGKAGGIECETQAHKSGYRLRDSNKSLAPLISAGRHGQTIEQVPKQDDSGIRGFGQGYEDFEEIEKSLLNVDNLVQRLNTIESVRGLVTASIDPGRFLCDFIYYCSLAEGKRAGGGKTPCVFIHIPPIDQPLSTEACSEAIKEAILFLAKSLGHFES</sequence>
<evidence type="ECO:0000313" key="1">
    <source>
        <dbReference type="EMBL" id="PWN51509.1"/>
    </source>
</evidence>